<dbReference type="EMBL" id="CADEPM010000001">
    <property type="protein sequence ID" value="CAB3397002.1"/>
    <property type="molecule type" value="Genomic_DNA"/>
</dbReference>
<dbReference type="InterPro" id="IPR044156">
    <property type="entry name" value="Galectin-like"/>
</dbReference>
<dbReference type="OrthoDB" id="6251307at2759"/>
<dbReference type="Pfam" id="PF00337">
    <property type="entry name" value="Gal-bind_lectin"/>
    <property type="match status" value="1"/>
</dbReference>
<comment type="caution">
    <text evidence="4">The sequence shown here is derived from an EMBL/GenBank/DDBJ whole genome shotgun (WGS) entry which is preliminary data.</text>
</comment>
<dbReference type="PANTHER" id="PTHR11346">
    <property type="entry name" value="GALECTIN"/>
    <property type="match status" value="1"/>
</dbReference>
<gene>
    <name evidence="4" type="ORF">CBOVIS_LOCUS477</name>
</gene>
<keyword evidence="1 2" id="KW-0430">Lectin</keyword>
<reference evidence="4 5" key="1">
    <citation type="submission" date="2020-04" db="EMBL/GenBank/DDBJ databases">
        <authorList>
            <person name="Laetsch R D."/>
            <person name="Stevens L."/>
            <person name="Kumar S."/>
            <person name="Blaxter L. M."/>
        </authorList>
    </citation>
    <scope>NUCLEOTIDE SEQUENCE [LARGE SCALE GENOMIC DNA]</scope>
</reference>
<sequence length="180" mass="20640">MHSYQNPSVPSALAIFEPLQVGSVISVDGHVRHGHHKNFAVELLSGQHIVLHVNFRFHHEHVVVMNSQSYGSWGSEIRHRNPLHHSDHFNLRIQVHSGYYNISVNGVHLADYPHRFPFQSVQAIGLKGDVHVDRVNFEGFHFQREWAGHIDFGHSGYNAYGTESYVPPAFQPTHQYNAYY</sequence>
<dbReference type="InterPro" id="IPR013320">
    <property type="entry name" value="ConA-like_dom_sf"/>
</dbReference>
<dbReference type="Gene3D" id="2.60.120.200">
    <property type="match status" value="1"/>
</dbReference>
<protein>
    <recommendedName>
        <fullName evidence="2">Galectin</fullName>
    </recommendedName>
</protein>
<dbReference type="InterPro" id="IPR001079">
    <property type="entry name" value="Galectin_CRD"/>
</dbReference>
<dbReference type="SUPFAM" id="SSF49899">
    <property type="entry name" value="Concanavalin A-like lectins/glucanases"/>
    <property type="match status" value="1"/>
</dbReference>
<dbReference type="AlphaFoldDB" id="A0A8S1E5E6"/>
<keyword evidence="5" id="KW-1185">Reference proteome</keyword>
<evidence type="ECO:0000256" key="2">
    <source>
        <dbReference type="RuleBase" id="RU102079"/>
    </source>
</evidence>
<dbReference type="SMART" id="SM00276">
    <property type="entry name" value="GLECT"/>
    <property type="match status" value="1"/>
</dbReference>
<dbReference type="FunFam" id="2.60.120.200:FF:000213">
    <property type="entry name" value="Galectin"/>
    <property type="match status" value="1"/>
</dbReference>
<dbReference type="SMART" id="SM00908">
    <property type="entry name" value="Gal-bind_lectin"/>
    <property type="match status" value="1"/>
</dbReference>
<evidence type="ECO:0000313" key="4">
    <source>
        <dbReference type="EMBL" id="CAB3397002.1"/>
    </source>
</evidence>
<dbReference type="CDD" id="cd00070">
    <property type="entry name" value="GLECT"/>
    <property type="match status" value="1"/>
</dbReference>
<dbReference type="PROSITE" id="PS51304">
    <property type="entry name" value="GALECTIN"/>
    <property type="match status" value="1"/>
</dbReference>
<name>A0A8S1E5E6_9PELO</name>
<accession>A0A8S1E5E6</accession>
<evidence type="ECO:0000256" key="1">
    <source>
        <dbReference type="ARBA" id="ARBA00022734"/>
    </source>
</evidence>
<dbReference type="GO" id="GO:0016936">
    <property type="term" value="F:galactoside binding"/>
    <property type="evidence" value="ECO:0007669"/>
    <property type="project" value="TreeGrafter"/>
</dbReference>
<dbReference type="GO" id="GO:0030246">
    <property type="term" value="F:carbohydrate binding"/>
    <property type="evidence" value="ECO:0007669"/>
    <property type="project" value="UniProtKB-UniRule"/>
</dbReference>
<feature type="domain" description="Galectin" evidence="3">
    <location>
        <begin position="11"/>
        <end position="138"/>
    </location>
</feature>
<dbReference type="Proteomes" id="UP000494206">
    <property type="component" value="Unassembled WGS sequence"/>
</dbReference>
<dbReference type="PANTHER" id="PTHR11346:SF102">
    <property type="entry name" value="GALECTIN"/>
    <property type="match status" value="1"/>
</dbReference>
<organism evidence="4 5">
    <name type="scientific">Caenorhabditis bovis</name>
    <dbReference type="NCBI Taxonomy" id="2654633"/>
    <lineage>
        <taxon>Eukaryota</taxon>
        <taxon>Metazoa</taxon>
        <taxon>Ecdysozoa</taxon>
        <taxon>Nematoda</taxon>
        <taxon>Chromadorea</taxon>
        <taxon>Rhabditida</taxon>
        <taxon>Rhabditina</taxon>
        <taxon>Rhabditomorpha</taxon>
        <taxon>Rhabditoidea</taxon>
        <taxon>Rhabditidae</taxon>
        <taxon>Peloderinae</taxon>
        <taxon>Caenorhabditis</taxon>
    </lineage>
</organism>
<evidence type="ECO:0000313" key="5">
    <source>
        <dbReference type="Proteomes" id="UP000494206"/>
    </source>
</evidence>
<proteinExistence type="predicted"/>
<evidence type="ECO:0000259" key="3">
    <source>
        <dbReference type="PROSITE" id="PS51304"/>
    </source>
</evidence>